<keyword evidence="2 6" id="KW-0963">Cytoplasm</keyword>
<dbReference type="InterPro" id="IPR037004">
    <property type="entry name" value="Exonuc_VII_ssu_sf"/>
</dbReference>
<proteinExistence type="inferred from homology"/>
<dbReference type="NCBIfam" id="NF002140">
    <property type="entry name" value="PRK00977.1-4"/>
    <property type="match status" value="1"/>
</dbReference>
<evidence type="ECO:0000256" key="4">
    <source>
        <dbReference type="ARBA" id="ARBA00022801"/>
    </source>
</evidence>
<evidence type="ECO:0000256" key="7">
    <source>
        <dbReference type="SAM" id="MobiDB-lite"/>
    </source>
</evidence>
<dbReference type="PANTHER" id="PTHR34137">
    <property type="entry name" value="EXODEOXYRIBONUCLEASE 7 SMALL SUBUNIT"/>
    <property type="match status" value="1"/>
</dbReference>
<keyword evidence="3 6" id="KW-0540">Nuclease</keyword>
<dbReference type="AlphaFoldDB" id="A0A538TQ83"/>
<evidence type="ECO:0000256" key="2">
    <source>
        <dbReference type="ARBA" id="ARBA00022490"/>
    </source>
</evidence>
<dbReference type="EMBL" id="VBOU01000011">
    <property type="protein sequence ID" value="TMQ55896.1"/>
    <property type="molecule type" value="Genomic_DNA"/>
</dbReference>
<protein>
    <recommendedName>
        <fullName evidence="6">Exodeoxyribonuclease 7 small subunit</fullName>
        <ecNumber evidence="6">3.1.11.6</ecNumber>
    </recommendedName>
    <alternativeName>
        <fullName evidence="6">Exodeoxyribonuclease VII small subunit</fullName>
        <shortName evidence="6">Exonuclease VII small subunit</shortName>
    </alternativeName>
</protein>
<accession>A0A538TQ83</accession>
<evidence type="ECO:0000256" key="1">
    <source>
        <dbReference type="ARBA" id="ARBA00009998"/>
    </source>
</evidence>
<gene>
    <name evidence="6" type="primary">xseB</name>
    <name evidence="8" type="ORF">E6K74_01815</name>
    <name evidence="9" type="ORF">E6K77_02245</name>
</gene>
<dbReference type="GO" id="GO:0006308">
    <property type="term" value="P:DNA catabolic process"/>
    <property type="evidence" value="ECO:0007669"/>
    <property type="project" value="UniProtKB-UniRule"/>
</dbReference>
<organism evidence="9 10">
    <name type="scientific">Eiseniibacteriota bacterium</name>
    <dbReference type="NCBI Taxonomy" id="2212470"/>
    <lineage>
        <taxon>Bacteria</taxon>
        <taxon>Candidatus Eiseniibacteriota</taxon>
    </lineage>
</organism>
<dbReference type="HAMAP" id="MF_00337">
    <property type="entry name" value="Exonuc_7_S"/>
    <property type="match status" value="1"/>
</dbReference>
<dbReference type="Gene3D" id="1.10.287.1040">
    <property type="entry name" value="Exonuclease VII, small subunit"/>
    <property type="match status" value="1"/>
</dbReference>
<dbReference type="SUPFAM" id="SSF116842">
    <property type="entry name" value="XseB-like"/>
    <property type="match status" value="1"/>
</dbReference>
<comment type="caution">
    <text evidence="9">The sequence shown here is derived from an EMBL/GenBank/DDBJ whole genome shotgun (WGS) entry which is preliminary data.</text>
</comment>
<comment type="subcellular location">
    <subcellularLocation>
        <location evidence="6">Cytoplasm</location>
    </subcellularLocation>
</comment>
<evidence type="ECO:0000256" key="5">
    <source>
        <dbReference type="ARBA" id="ARBA00022839"/>
    </source>
</evidence>
<evidence type="ECO:0000256" key="3">
    <source>
        <dbReference type="ARBA" id="ARBA00022722"/>
    </source>
</evidence>
<comment type="subunit">
    <text evidence="6">Heterooligomer composed of large and small subunits.</text>
</comment>
<evidence type="ECO:0000313" key="8">
    <source>
        <dbReference type="EMBL" id="TMQ55896.1"/>
    </source>
</evidence>
<evidence type="ECO:0000313" key="11">
    <source>
        <dbReference type="Proteomes" id="UP000319829"/>
    </source>
</evidence>
<dbReference type="PROSITE" id="PS01088">
    <property type="entry name" value="CAP_1"/>
    <property type="match status" value="1"/>
</dbReference>
<dbReference type="Pfam" id="PF02609">
    <property type="entry name" value="Exonuc_VII_S"/>
    <property type="match status" value="1"/>
</dbReference>
<comment type="similarity">
    <text evidence="1 6">Belongs to the XseB family.</text>
</comment>
<reference evidence="10 11" key="1">
    <citation type="journal article" date="2019" name="Nat. Microbiol.">
        <title>Mediterranean grassland soil C-N compound turnover is dependent on rainfall and depth, and is mediated by genomically divergent microorganisms.</title>
        <authorList>
            <person name="Diamond S."/>
            <person name="Andeer P.F."/>
            <person name="Li Z."/>
            <person name="Crits-Christoph A."/>
            <person name="Burstein D."/>
            <person name="Anantharaman K."/>
            <person name="Lane K.R."/>
            <person name="Thomas B.C."/>
            <person name="Pan C."/>
            <person name="Northen T.R."/>
            <person name="Banfield J.F."/>
        </authorList>
    </citation>
    <scope>NUCLEOTIDE SEQUENCE [LARGE SCALE GENOMIC DNA]</scope>
    <source>
        <strain evidence="8">WS_4</strain>
        <strain evidence="9">WS_7</strain>
    </source>
</reference>
<dbReference type="GO" id="GO:0008855">
    <property type="term" value="F:exodeoxyribonuclease VII activity"/>
    <property type="evidence" value="ECO:0007669"/>
    <property type="project" value="UniProtKB-UniRule"/>
</dbReference>
<dbReference type="Proteomes" id="UP000317366">
    <property type="component" value="Unassembled WGS sequence"/>
</dbReference>
<dbReference type="EMBL" id="VBOX01000015">
    <property type="protein sequence ID" value="TMQ65789.1"/>
    <property type="molecule type" value="Genomic_DNA"/>
</dbReference>
<evidence type="ECO:0000256" key="6">
    <source>
        <dbReference type="HAMAP-Rule" id="MF_00337"/>
    </source>
</evidence>
<dbReference type="PANTHER" id="PTHR34137:SF1">
    <property type="entry name" value="EXODEOXYRIBONUCLEASE 7 SMALL SUBUNIT"/>
    <property type="match status" value="1"/>
</dbReference>
<sequence length="97" mass="10736">MKRKGTEADVNPGIEGPSFEQMMQRLEELVSRLERGDLSLEESIRAFEEGIKLVKECTAVLGQAEKRIQHLTQEGASVTQAVPPPDEEERGGGELPF</sequence>
<keyword evidence="5 6" id="KW-0269">Exonuclease</keyword>
<dbReference type="NCBIfam" id="TIGR01280">
    <property type="entry name" value="xseB"/>
    <property type="match status" value="1"/>
</dbReference>
<dbReference type="Proteomes" id="UP000319829">
    <property type="component" value="Unassembled WGS sequence"/>
</dbReference>
<name>A0A538TQ83_UNCEI</name>
<keyword evidence="4 6" id="KW-0378">Hydrolase</keyword>
<comment type="catalytic activity">
    <reaction evidence="6">
        <text>Exonucleolytic cleavage in either 5'- to 3'- or 3'- to 5'-direction to yield nucleoside 5'-phosphates.</text>
        <dbReference type="EC" id="3.1.11.6"/>
    </reaction>
</comment>
<dbReference type="InterPro" id="IPR018106">
    <property type="entry name" value="CAP_CS_N"/>
</dbReference>
<dbReference type="GO" id="GO:0009318">
    <property type="term" value="C:exodeoxyribonuclease VII complex"/>
    <property type="evidence" value="ECO:0007669"/>
    <property type="project" value="UniProtKB-UniRule"/>
</dbReference>
<evidence type="ECO:0000313" key="9">
    <source>
        <dbReference type="EMBL" id="TMQ65789.1"/>
    </source>
</evidence>
<evidence type="ECO:0000313" key="10">
    <source>
        <dbReference type="Proteomes" id="UP000317366"/>
    </source>
</evidence>
<dbReference type="InterPro" id="IPR003761">
    <property type="entry name" value="Exonuc_VII_S"/>
</dbReference>
<dbReference type="GO" id="GO:0005829">
    <property type="term" value="C:cytosol"/>
    <property type="evidence" value="ECO:0007669"/>
    <property type="project" value="TreeGrafter"/>
</dbReference>
<dbReference type="EC" id="3.1.11.6" evidence="6"/>
<comment type="function">
    <text evidence="6">Bidirectionally degrades single-stranded DNA into large acid-insoluble oligonucleotides, which are then degraded further into small acid-soluble oligonucleotides.</text>
</comment>
<feature type="region of interest" description="Disordered" evidence="7">
    <location>
        <begin position="72"/>
        <end position="97"/>
    </location>
</feature>